<feature type="binding site" evidence="3">
    <location>
        <begin position="11"/>
        <end position="16"/>
    </location>
    <ligand>
        <name>ATP</name>
        <dbReference type="ChEBI" id="CHEBI:30616"/>
    </ligand>
</feature>
<gene>
    <name evidence="3 5" type="primary">coaE</name>
    <name evidence="5" type="ORF">SPACI_031450</name>
</gene>
<evidence type="ECO:0000313" key="6">
    <source>
        <dbReference type="Proteomes" id="UP000216052"/>
    </source>
</evidence>
<dbReference type="CDD" id="cd02022">
    <property type="entry name" value="DPCK"/>
    <property type="match status" value="1"/>
</dbReference>
<keyword evidence="2 3" id="KW-0067">ATP-binding</keyword>
<sequence length="199" mass="22013">MFLIGLTGGIASGKSTVSHMLSELGAYIVDADKLSREITQPGKPAWEEIIKRFGLRITHVDGKIDRKRLGQLVFADRQARADLEKITHPYIEAAAKDAIAAAAECGFAVVVLDAPLLIEVGWHTKVDAVWVVYVNEQTQLARLMARDKSDEKAARARMNAQLALKNKLKYADVVIDNNDGIENTKKNVCKAWQEIKGIF</sequence>
<dbReference type="SUPFAM" id="SSF52540">
    <property type="entry name" value="P-loop containing nucleoside triphosphate hydrolases"/>
    <property type="match status" value="1"/>
</dbReference>
<organism evidence="5 6">
    <name type="scientific">Sporomusa acidovorans (strain ATCC 49682 / DSM 3132 / Mol)</name>
    <dbReference type="NCBI Taxonomy" id="1123286"/>
    <lineage>
        <taxon>Bacteria</taxon>
        <taxon>Bacillati</taxon>
        <taxon>Bacillota</taxon>
        <taxon>Negativicutes</taxon>
        <taxon>Selenomonadales</taxon>
        <taxon>Sporomusaceae</taxon>
        <taxon>Sporomusa</taxon>
    </lineage>
</organism>
<dbReference type="EC" id="2.7.1.24" evidence="3 4"/>
<reference evidence="5" key="1">
    <citation type="submission" date="2024-05" db="EMBL/GenBank/DDBJ databases">
        <title>Isolation and characterization of Sporomusa carbonis sp. nov., a carboxydotrophic hydrogenogen in the genus of Sporomusa isolated from a charcoal burning pile.</title>
        <authorList>
            <person name="Boeer T."/>
            <person name="Rosenbaum F."/>
            <person name="Eysell L."/>
            <person name="Mueller V."/>
            <person name="Daniel R."/>
            <person name="Poehlein A."/>
        </authorList>
    </citation>
    <scope>NUCLEOTIDE SEQUENCE [LARGE SCALE GENOMIC DNA]</scope>
    <source>
        <strain evidence="5">DSM 3132</strain>
    </source>
</reference>
<dbReference type="InterPro" id="IPR001977">
    <property type="entry name" value="Depp_CoAkinase"/>
</dbReference>
<dbReference type="Proteomes" id="UP000216052">
    <property type="component" value="Chromosome"/>
</dbReference>
<comment type="similarity">
    <text evidence="3">Belongs to the CoaE family.</text>
</comment>
<evidence type="ECO:0000313" key="5">
    <source>
        <dbReference type="EMBL" id="XFO73072.1"/>
    </source>
</evidence>
<protein>
    <recommendedName>
        <fullName evidence="3 4">Dephospho-CoA kinase</fullName>
        <ecNumber evidence="3 4">2.7.1.24</ecNumber>
    </recommendedName>
    <alternativeName>
        <fullName evidence="3">Dephosphocoenzyme A kinase</fullName>
    </alternativeName>
</protein>
<comment type="pathway">
    <text evidence="3">Cofactor biosynthesis; coenzyme A biosynthesis; CoA from (R)-pantothenate: step 5/5.</text>
</comment>
<accession>A0ABZ3J3W4</accession>
<dbReference type="PANTHER" id="PTHR10695:SF46">
    <property type="entry name" value="BIFUNCTIONAL COENZYME A SYNTHASE-RELATED"/>
    <property type="match status" value="1"/>
</dbReference>
<dbReference type="PROSITE" id="PS51219">
    <property type="entry name" value="DPCK"/>
    <property type="match status" value="1"/>
</dbReference>
<dbReference type="GO" id="GO:0004140">
    <property type="term" value="F:dephospho-CoA kinase activity"/>
    <property type="evidence" value="ECO:0007669"/>
    <property type="project" value="UniProtKB-EC"/>
</dbReference>
<dbReference type="InterPro" id="IPR027417">
    <property type="entry name" value="P-loop_NTPase"/>
</dbReference>
<keyword evidence="6" id="KW-1185">Reference proteome</keyword>
<comment type="function">
    <text evidence="3">Catalyzes the phosphorylation of the 3'-hydroxyl group of dephosphocoenzyme A to form coenzyme A.</text>
</comment>
<evidence type="ECO:0000256" key="3">
    <source>
        <dbReference type="HAMAP-Rule" id="MF_00376"/>
    </source>
</evidence>
<keyword evidence="3" id="KW-0173">Coenzyme A biosynthesis</keyword>
<dbReference type="RefSeq" id="WP_093797940.1">
    <property type="nucleotide sequence ID" value="NZ_CP155571.1"/>
</dbReference>
<comment type="catalytic activity">
    <reaction evidence="3">
        <text>3'-dephospho-CoA + ATP = ADP + CoA + H(+)</text>
        <dbReference type="Rhea" id="RHEA:18245"/>
        <dbReference type="ChEBI" id="CHEBI:15378"/>
        <dbReference type="ChEBI" id="CHEBI:30616"/>
        <dbReference type="ChEBI" id="CHEBI:57287"/>
        <dbReference type="ChEBI" id="CHEBI:57328"/>
        <dbReference type="ChEBI" id="CHEBI:456216"/>
        <dbReference type="EC" id="2.7.1.24"/>
    </reaction>
</comment>
<name>A0ABZ3J3W4_SPOA4</name>
<proteinExistence type="inferred from homology"/>
<dbReference type="EMBL" id="CP155571">
    <property type="protein sequence ID" value="XFO73072.1"/>
    <property type="molecule type" value="Genomic_DNA"/>
</dbReference>
<dbReference type="Pfam" id="PF01121">
    <property type="entry name" value="CoaE"/>
    <property type="match status" value="1"/>
</dbReference>
<keyword evidence="3 5" id="KW-0418">Kinase</keyword>
<dbReference type="NCBIfam" id="TIGR00152">
    <property type="entry name" value="dephospho-CoA kinase"/>
    <property type="match status" value="1"/>
</dbReference>
<keyword evidence="3 5" id="KW-0808">Transferase</keyword>
<evidence type="ECO:0000256" key="2">
    <source>
        <dbReference type="ARBA" id="ARBA00022840"/>
    </source>
</evidence>
<keyword evidence="1 3" id="KW-0547">Nucleotide-binding</keyword>
<dbReference type="Gene3D" id="3.40.50.300">
    <property type="entry name" value="P-loop containing nucleotide triphosphate hydrolases"/>
    <property type="match status" value="1"/>
</dbReference>
<keyword evidence="3" id="KW-0963">Cytoplasm</keyword>
<dbReference type="HAMAP" id="MF_00376">
    <property type="entry name" value="Dephospho_CoA_kinase"/>
    <property type="match status" value="1"/>
</dbReference>
<comment type="subcellular location">
    <subcellularLocation>
        <location evidence="3">Cytoplasm</location>
    </subcellularLocation>
</comment>
<dbReference type="PANTHER" id="PTHR10695">
    <property type="entry name" value="DEPHOSPHO-COA KINASE-RELATED"/>
    <property type="match status" value="1"/>
</dbReference>
<evidence type="ECO:0000256" key="1">
    <source>
        <dbReference type="ARBA" id="ARBA00022741"/>
    </source>
</evidence>
<evidence type="ECO:0000256" key="4">
    <source>
        <dbReference type="NCBIfam" id="TIGR00152"/>
    </source>
</evidence>